<proteinExistence type="predicted"/>
<keyword evidence="2" id="KW-1185">Reference proteome</keyword>
<dbReference type="InterPro" id="IPR036770">
    <property type="entry name" value="Ankyrin_rpt-contain_sf"/>
</dbReference>
<gene>
    <name evidence="1" type="ORF">GPECTOR_56g349</name>
</gene>
<protein>
    <recommendedName>
        <fullName evidence="3">Ankyrin repeat domain-containing protein</fullName>
    </recommendedName>
</protein>
<dbReference type="GO" id="GO:0046513">
    <property type="term" value="P:ceramide biosynthetic process"/>
    <property type="evidence" value="ECO:0007669"/>
    <property type="project" value="TreeGrafter"/>
</dbReference>
<reference evidence="2" key="1">
    <citation type="journal article" date="2016" name="Nat. Commun.">
        <title>The Gonium pectorale genome demonstrates co-option of cell cycle regulation during the evolution of multicellularity.</title>
        <authorList>
            <person name="Hanschen E.R."/>
            <person name="Marriage T.N."/>
            <person name="Ferris P.J."/>
            <person name="Hamaji T."/>
            <person name="Toyoda A."/>
            <person name="Fujiyama A."/>
            <person name="Neme R."/>
            <person name="Noguchi H."/>
            <person name="Minakuchi Y."/>
            <person name="Suzuki M."/>
            <person name="Kawai-Toyooka H."/>
            <person name="Smith D.R."/>
            <person name="Sparks H."/>
            <person name="Anderson J."/>
            <person name="Bakaric R."/>
            <person name="Luria V."/>
            <person name="Karger A."/>
            <person name="Kirschner M.W."/>
            <person name="Durand P.M."/>
            <person name="Michod R.E."/>
            <person name="Nozaki H."/>
            <person name="Olson B.J."/>
        </authorList>
    </citation>
    <scope>NUCLEOTIDE SEQUENCE [LARGE SCALE GENOMIC DNA]</scope>
    <source>
        <strain evidence="2">NIES-2863</strain>
    </source>
</reference>
<dbReference type="Proteomes" id="UP000075714">
    <property type="component" value="Unassembled WGS sequence"/>
</dbReference>
<organism evidence="1 2">
    <name type="scientific">Gonium pectorale</name>
    <name type="common">Green alga</name>
    <dbReference type="NCBI Taxonomy" id="33097"/>
    <lineage>
        <taxon>Eukaryota</taxon>
        <taxon>Viridiplantae</taxon>
        <taxon>Chlorophyta</taxon>
        <taxon>core chlorophytes</taxon>
        <taxon>Chlorophyceae</taxon>
        <taxon>CS clade</taxon>
        <taxon>Chlamydomonadales</taxon>
        <taxon>Volvocaceae</taxon>
        <taxon>Gonium</taxon>
    </lineage>
</organism>
<dbReference type="GO" id="GO:0005783">
    <property type="term" value="C:endoplasmic reticulum"/>
    <property type="evidence" value="ECO:0007669"/>
    <property type="project" value="TreeGrafter"/>
</dbReference>
<dbReference type="GO" id="GO:0016020">
    <property type="term" value="C:membrane"/>
    <property type="evidence" value="ECO:0007669"/>
    <property type="project" value="TreeGrafter"/>
</dbReference>
<dbReference type="PANTHER" id="PTHR12393">
    <property type="entry name" value="SPHINGOMYELIN PHOSPHODIESTERASE RELATED"/>
    <property type="match status" value="1"/>
</dbReference>
<accession>A0A150G658</accession>
<dbReference type="GO" id="GO:0030149">
    <property type="term" value="P:sphingolipid catabolic process"/>
    <property type="evidence" value="ECO:0007669"/>
    <property type="project" value="TreeGrafter"/>
</dbReference>
<dbReference type="AlphaFoldDB" id="A0A150G658"/>
<comment type="caution">
    <text evidence="1">The sequence shown here is derived from an EMBL/GenBank/DDBJ whole genome shotgun (WGS) entry which is preliminary data.</text>
</comment>
<dbReference type="GO" id="GO:0071944">
    <property type="term" value="C:cell periphery"/>
    <property type="evidence" value="ECO:0007669"/>
    <property type="project" value="TreeGrafter"/>
</dbReference>
<evidence type="ECO:0000313" key="1">
    <source>
        <dbReference type="EMBL" id="KXZ45253.1"/>
    </source>
</evidence>
<dbReference type="Gene3D" id="1.25.40.20">
    <property type="entry name" value="Ankyrin repeat-containing domain"/>
    <property type="match status" value="1"/>
</dbReference>
<dbReference type="EMBL" id="LSYV01000057">
    <property type="protein sequence ID" value="KXZ45253.1"/>
    <property type="molecule type" value="Genomic_DNA"/>
</dbReference>
<sequence length="547" mass="58373">MAEEDASKVWIPAIVDCIARFLPTNEVACSLRVVDKATAAMLRSPEFMTVRLSEPVPHHAFAWRWGRPGAMRDMTLARRRELLCLTAASGAADNLALAARASSCPLTKEVAYAAGRAGQLGTCLALEELGCGLGGAVEGAAAGGHMALCEHLANKGRIYPIDCAIAAAKEGHADTLQWALWWDKEPERGYYDSAQIAEGIAEGCELETLKRWLPSLIVMDTDEASCREVADESHQRMVLAAAAGSPTPDWQAKVEWLESHAFSPTCQAFAAAAKLPDALERFAWLAQRGYPIHPEHEDAVEPLAETAGSGNTAAVLFLAERGQRGDHDEGIGLASAWAATQGHLHVLQALHAAGWRLDAQVVSRCAASGGHLHVVAWLVETPDLGVALDGELFCCAAQSGSVELLAWLRERGCPWDSRAVTAAARSGCVAALEWLAERGCPMPEDGSPFKEAARAVDMLTLECLRQLGCPWGPCGRVFSAFIPSGGHRTESYILELPKGAEPGKSAPPTNLTWPMSLGGSANVYRDHRATATLTGVGRRASEALLAR</sequence>
<dbReference type="SUPFAM" id="SSF48403">
    <property type="entry name" value="Ankyrin repeat"/>
    <property type="match status" value="1"/>
</dbReference>
<dbReference type="PANTHER" id="PTHR12393:SF6">
    <property type="entry name" value="SPHINGOMYELIN PHOSPHODIESTERASE 2"/>
    <property type="match status" value="1"/>
</dbReference>
<evidence type="ECO:0008006" key="3">
    <source>
        <dbReference type="Google" id="ProtNLM"/>
    </source>
</evidence>
<evidence type="ECO:0000313" key="2">
    <source>
        <dbReference type="Proteomes" id="UP000075714"/>
    </source>
</evidence>
<dbReference type="OrthoDB" id="10266500at2759"/>
<name>A0A150G658_GONPE</name>
<dbReference type="GO" id="GO:0004620">
    <property type="term" value="F:phospholipase activity"/>
    <property type="evidence" value="ECO:0007669"/>
    <property type="project" value="TreeGrafter"/>
</dbReference>